<comment type="caution">
    <text evidence="2">The sequence shown here is derived from an EMBL/GenBank/DDBJ whole genome shotgun (WGS) entry which is preliminary data.</text>
</comment>
<dbReference type="GO" id="GO:0032259">
    <property type="term" value="P:methylation"/>
    <property type="evidence" value="ECO:0007669"/>
    <property type="project" value="UniProtKB-KW"/>
</dbReference>
<evidence type="ECO:0000259" key="1">
    <source>
        <dbReference type="Pfam" id="PF08241"/>
    </source>
</evidence>
<evidence type="ECO:0000313" key="2">
    <source>
        <dbReference type="EMBL" id="MDR5589714.1"/>
    </source>
</evidence>
<keyword evidence="3" id="KW-1185">Reference proteome</keyword>
<feature type="domain" description="Methyltransferase type 11" evidence="1">
    <location>
        <begin position="163"/>
        <end position="257"/>
    </location>
</feature>
<organism evidence="2 3">
    <name type="scientific">Christiangramia sediminicola</name>
    <dbReference type="NCBI Taxonomy" id="3073267"/>
    <lineage>
        <taxon>Bacteria</taxon>
        <taxon>Pseudomonadati</taxon>
        <taxon>Bacteroidota</taxon>
        <taxon>Flavobacteriia</taxon>
        <taxon>Flavobacteriales</taxon>
        <taxon>Flavobacteriaceae</taxon>
        <taxon>Christiangramia</taxon>
    </lineage>
</organism>
<gene>
    <name evidence="2" type="ORF">RE431_03625</name>
</gene>
<dbReference type="RefSeq" id="WP_309560588.1">
    <property type="nucleotide sequence ID" value="NZ_JAVJIU010000001.1"/>
</dbReference>
<dbReference type="CDD" id="cd02440">
    <property type="entry name" value="AdoMet_MTases"/>
    <property type="match status" value="1"/>
</dbReference>
<dbReference type="InterPro" id="IPR013216">
    <property type="entry name" value="Methyltransf_11"/>
</dbReference>
<dbReference type="InterPro" id="IPR029063">
    <property type="entry name" value="SAM-dependent_MTases_sf"/>
</dbReference>
<dbReference type="Gene3D" id="3.40.50.150">
    <property type="entry name" value="Vaccinia Virus protein VP39"/>
    <property type="match status" value="1"/>
</dbReference>
<sequence length="373" mass="43283">MLETENRDIKELNSITQIVNCIKTGVYGESPLKLIQFFESLPDNSRYNYIRTITVPYLFNVFEENLLSSKDPLDWFSQEIDQLNEFCNRLVSGNTWEKFFLKSQDNITADPSEEVKLRTGKHYGNLFKDFDHYSYFEEAKSLLETRLNKNDLKIPDLGNCRVLDQGCGGGRYTVAWKFLGAKECTGIDISEISLEDARARVEIAGIPDVNYDEGSVLKLPYKDNSFDIVFSNGVLHHTDNWQKGVEEQLRVLKPGGFGWLYLIEQPGGLFWDKIEILRALMKNVDKDFARRVLKSMNIPTNRIFYMLDHVMVPINTRIEPERIEEELKKNGAKSIKRLKRGADFDRIEYIHNKIPYAKEKFGLGENRYTFIKA</sequence>
<dbReference type="GO" id="GO:0008168">
    <property type="term" value="F:methyltransferase activity"/>
    <property type="evidence" value="ECO:0007669"/>
    <property type="project" value="UniProtKB-KW"/>
</dbReference>
<dbReference type="EMBL" id="JAVJIU010000001">
    <property type="protein sequence ID" value="MDR5589714.1"/>
    <property type="molecule type" value="Genomic_DNA"/>
</dbReference>
<proteinExistence type="predicted"/>
<dbReference type="SUPFAM" id="SSF53335">
    <property type="entry name" value="S-adenosyl-L-methionine-dependent methyltransferases"/>
    <property type="match status" value="1"/>
</dbReference>
<dbReference type="Pfam" id="PF08241">
    <property type="entry name" value="Methyltransf_11"/>
    <property type="match status" value="1"/>
</dbReference>
<keyword evidence="2" id="KW-0489">Methyltransferase</keyword>
<evidence type="ECO:0000313" key="3">
    <source>
        <dbReference type="Proteomes" id="UP001257234"/>
    </source>
</evidence>
<reference evidence="3" key="1">
    <citation type="submission" date="2023-07" db="EMBL/GenBank/DDBJ databases">
        <title>Christiangramia sp. SM2212., a novel bacterium of the family Flavobacteriaceae isolated from the sea sediment.</title>
        <authorList>
            <person name="Wang J."/>
            <person name="Zhang X."/>
        </authorList>
    </citation>
    <scope>NUCLEOTIDE SEQUENCE [LARGE SCALE GENOMIC DNA]</scope>
    <source>
        <strain evidence="3">SM2212</strain>
    </source>
</reference>
<dbReference type="PANTHER" id="PTHR43464">
    <property type="entry name" value="METHYLTRANSFERASE"/>
    <property type="match status" value="1"/>
</dbReference>
<dbReference type="Proteomes" id="UP001257234">
    <property type="component" value="Unassembled WGS sequence"/>
</dbReference>
<protein>
    <submittedName>
        <fullName evidence="2">Class I SAM-dependent methyltransferase</fullName>
    </submittedName>
</protein>
<accession>A0ABU1EMV5</accession>
<name>A0ABU1EMV5_9FLAO</name>
<keyword evidence="2" id="KW-0808">Transferase</keyword>